<evidence type="ECO:0000256" key="1">
    <source>
        <dbReference type="SAM" id="MobiDB-lite"/>
    </source>
</evidence>
<feature type="compositionally biased region" description="Low complexity" evidence="1">
    <location>
        <begin position="162"/>
        <end position="201"/>
    </location>
</feature>
<evidence type="ECO:0000313" key="3">
    <source>
        <dbReference type="Proteomes" id="UP001445076"/>
    </source>
</evidence>
<feature type="compositionally biased region" description="Polar residues" evidence="1">
    <location>
        <begin position="74"/>
        <end position="91"/>
    </location>
</feature>
<comment type="caution">
    <text evidence="2">The sequence shown here is derived from an EMBL/GenBank/DDBJ whole genome shotgun (WGS) entry which is preliminary data.</text>
</comment>
<accession>A0AAW0WFQ1</accession>
<dbReference type="EMBL" id="JARKIK010000062">
    <property type="protein sequence ID" value="KAK8730856.1"/>
    <property type="molecule type" value="Genomic_DNA"/>
</dbReference>
<name>A0AAW0WFQ1_CHEQU</name>
<evidence type="ECO:0000313" key="2">
    <source>
        <dbReference type="EMBL" id="KAK8730856.1"/>
    </source>
</evidence>
<keyword evidence="3" id="KW-1185">Reference proteome</keyword>
<protein>
    <submittedName>
        <fullName evidence="2">Uncharacterized protein</fullName>
    </submittedName>
</protein>
<reference evidence="2 3" key="1">
    <citation type="journal article" date="2024" name="BMC Genomics">
        <title>Genome assembly of redclaw crayfish (Cherax quadricarinatus) provides insights into its immune adaptation and hypoxia tolerance.</title>
        <authorList>
            <person name="Liu Z."/>
            <person name="Zheng J."/>
            <person name="Li H."/>
            <person name="Fang K."/>
            <person name="Wang S."/>
            <person name="He J."/>
            <person name="Zhou D."/>
            <person name="Weng S."/>
            <person name="Chi M."/>
            <person name="Gu Z."/>
            <person name="He J."/>
            <person name="Li F."/>
            <person name="Wang M."/>
        </authorList>
    </citation>
    <scope>NUCLEOTIDE SEQUENCE [LARGE SCALE GENOMIC DNA]</scope>
    <source>
        <strain evidence="2">ZL_2023a</strain>
    </source>
</reference>
<gene>
    <name evidence="2" type="ORF">OTU49_007653</name>
</gene>
<feature type="compositionally biased region" description="Basic and acidic residues" evidence="1">
    <location>
        <begin position="121"/>
        <end position="135"/>
    </location>
</feature>
<sequence>KKPRGSLASLKTQEEMSDPYEICPYATFSVGSSEGTLEYGLSLHTMNPRDCLEHPLQSDPHSQHSPAYGHLARQRSQSNYKETEISYISNRNRNEYSSRPKSIPGAQPPAPTSLPTVGTVDQRKWDEDSLSDTRNRPPRSRSRTREATRRDSSTESNDASSPVQQRQHYQHPQMPPQQHHVQQQVAPQQQQQVASQPQQQQTTVRVGPHPLPAVRLAR</sequence>
<dbReference type="AlphaFoldDB" id="A0AAW0WFQ1"/>
<feature type="non-terminal residue" evidence="2">
    <location>
        <position position="1"/>
    </location>
</feature>
<organism evidence="2 3">
    <name type="scientific">Cherax quadricarinatus</name>
    <name type="common">Australian red claw crayfish</name>
    <dbReference type="NCBI Taxonomy" id="27406"/>
    <lineage>
        <taxon>Eukaryota</taxon>
        <taxon>Metazoa</taxon>
        <taxon>Ecdysozoa</taxon>
        <taxon>Arthropoda</taxon>
        <taxon>Crustacea</taxon>
        <taxon>Multicrustacea</taxon>
        <taxon>Malacostraca</taxon>
        <taxon>Eumalacostraca</taxon>
        <taxon>Eucarida</taxon>
        <taxon>Decapoda</taxon>
        <taxon>Pleocyemata</taxon>
        <taxon>Astacidea</taxon>
        <taxon>Parastacoidea</taxon>
        <taxon>Parastacidae</taxon>
        <taxon>Cherax</taxon>
    </lineage>
</organism>
<dbReference type="Proteomes" id="UP001445076">
    <property type="component" value="Unassembled WGS sequence"/>
</dbReference>
<feature type="compositionally biased region" description="Basic and acidic residues" evidence="1">
    <location>
        <begin position="143"/>
        <end position="153"/>
    </location>
</feature>
<proteinExistence type="predicted"/>
<feature type="region of interest" description="Disordered" evidence="1">
    <location>
        <begin position="47"/>
        <end position="218"/>
    </location>
</feature>